<evidence type="ECO:0000313" key="3">
    <source>
        <dbReference type="Proteomes" id="UP000323011"/>
    </source>
</evidence>
<reference evidence="3 4" key="1">
    <citation type="submission" date="2019-07" db="EMBL/GenBank/DDBJ databases">
        <title>Genomes of Cafeteria roenbergensis.</title>
        <authorList>
            <person name="Fischer M.G."/>
            <person name="Hackl T."/>
            <person name="Roman M."/>
        </authorList>
    </citation>
    <scope>NUCLEOTIDE SEQUENCE [LARGE SCALE GENOMIC DNA]</scope>
    <source>
        <strain evidence="2 3">BVI</strain>
        <strain evidence="1 4">Cflag</strain>
    </source>
</reference>
<keyword evidence="3" id="KW-1185">Reference proteome</keyword>
<accession>A0A5A8BY10</accession>
<dbReference type="EMBL" id="VLTN01000082">
    <property type="protein sequence ID" value="KAA0146595.1"/>
    <property type="molecule type" value="Genomic_DNA"/>
</dbReference>
<sequence>MRCLTRFVVASGAPPEWHLHVVGRHLAGVAAAVSTHGALSVVATVALGFSASIVDAILPELPAGHTAALAPHLRATFEALTSSAAGPRPADSDGSETVSSMLSLLRAVTSKSRMDMATAPSTAAEDDAAARGLAEAALAGMLAAAVWCNEERLACPDIALTAGSTLGSAVDEFSAQLVAAEAGVQRAIVLTLATGAKNPSEQVAVACVRALTALVEALALRQAPALSSLLAGLPAVALTRALADFESAALASATGHLLVASARALPAEVAAAFASLAGRSSDPGAARKIELDAAAIARLFAEGARQPSTGPARRRASAHAAGAFADFCLRTGSLLATF</sequence>
<protein>
    <submittedName>
        <fullName evidence="1">Uncharacterized protein</fullName>
    </submittedName>
</protein>
<gene>
    <name evidence="2" type="ORF">FNF29_07928</name>
    <name evidence="1" type="ORF">FNF31_07997</name>
</gene>
<evidence type="ECO:0000313" key="2">
    <source>
        <dbReference type="EMBL" id="KAA0146595.1"/>
    </source>
</evidence>
<proteinExistence type="predicted"/>
<dbReference type="Proteomes" id="UP000323011">
    <property type="component" value="Unassembled WGS sequence"/>
</dbReference>
<dbReference type="AlphaFoldDB" id="A0A5A8BY10"/>
<dbReference type="Proteomes" id="UP000325113">
    <property type="component" value="Unassembled WGS sequence"/>
</dbReference>
<evidence type="ECO:0000313" key="4">
    <source>
        <dbReference type="Proteomes" id="UP000325113"/>
    </source>
</evidence>
<comment type="caution">
    <text evidence="1">The sequence shown here is derived from an EMBL/GenBank/DDBJ whole genome shotgun (WGS) entry which is preliminary data.</text>
</comment>
<organism evidence="1 4">
    <name type="scientific">Cafeteria roenbergensis</name>
    <name type="common">Marine flagellate</name>
    <dbReference type="NCBI Taxonomy" id="33653"/>
    <lineage>
        <taxon>Eukaryota</taxon>
        <taxon>Sar</taxon>
        <taxon>Stramenopiles</taxon>
        <taxon>Bigyra</taxon>
        <taxon>Opalozoa</taxon>
        <taxon>Bicosoecida</taxon>
        <taxon>Cafeteriaceae</taxon>
        <taxon>Cafeteria</taxon>
    </lineage>
</organism>
<evidence type="ECO:0000313" key="1">
    <source>
        <dbReference type="EMBL" id="KAA0145652.1"/>
    </source>
</evidence>
<name>A0A5A8BY10_CAFRO</name>
<dbReference type="EMBL" id="VLTM01000244">
    <property type="protein sequence ID" value="KAA0145652.1"/>
    <property type="molecule type" value="Genomic_DNA"/>
</dbReference>